<comment type="caution">
    <text evidence="1">The sequence shown here is derived from an EMBL/GenBank/DDBJ whole genome shotgun (WGS) entry which is preliminary data.</text>
</comment>
<accession>A0ABS0K6W4</accession>
<reference evidence="1 2" key="1">
    <citation type="submission" date="2020-11" db="EMBL/GenBank/DDBJ databases">
        <title>Sequencing the genomes of 1000 actinobacteria strains.</title>
        <authorList>
            <person name="Klenk H.-P."/>
        </authorList>
    </citation>
    <scope>NUCLEOTIDE SEQUENCE [LARGE SCALE GENOMIC DNA]</scope>
    <source>
        <strain evidence="1 2">DSM 101695</strain>
    </source>
</reference>
<sequence>MAPGPAPVTPPRPHRRRAWLAIALAGALASGAAGVAVWRTTATPSPASAEVTTPDTARELFAGLPDRLLPPANPTALPTDRAVGRGALLYQINDPDSFTAGSGGLPRLPIYLVTATGDQFAIGTVTTVEFNHALSPDGRWLAQRRDRQWWIRDLTGTTAVPPGYELRQWSTDGQALLLGQTTGTSETYTAFTLPSGELRPLALPAMPARRMLAFLDGRELATAEFNLGANLRPRRQLTIAIQDVDGGNARSVSIPTTQQVGPGDIRNAVVPIIRGGGNPPSVWALVTRPEPTPTGQAEQTDEVTPWTLVGVDLRSGQPAGRIDLVMPKNDQGEQFLGLAGTEILLQRWTAHAAELVAVDPATGQRRVLTSLPDHARLTVPGN</sequence>
<dbReference type="EMBL" id="JADOTY010000001">
    <property type="protein sequence ID" value="MBG6103883.1"/>
    <property type="molecule type" value="Genomic_DNA"/>
</dbReference>
<name>A0ABS0K6W4_9ACTN</name>
<evidence type="ECO:0000313" key="2">
    <source>
        <dbReference type="Proteomes" id="UP000631791"/>
    </source>
</evidence>
<proteinExistence type="predicted"/>
<dbReference type="Proteomes" id="UP000631791">
    <property type="component" value="Unassembled WGS sequence"/>
</dbReference>
<keyword evidence="2" id="KW-1185">Reference proteome</keyword>
<gene>
    <name evidence="1" type="ORF">IW249_004297</name>
</gene>
<dbReference type="RefSeq" id="WP_196922420.1">
    <property type="nucleotide sequence ID" value="NZ_JADOTY010000001.1"/>
</dbReference>
<dbReference type="InterPro" id="IPR011042">
    <property type="entry name" value="6-blade_b-propeller_TolB-like"/>
</dbReference>
<organism evidence="1 2">
    <name type="scientific">Micromonospora vinacea</name>
    <dbReference type="NCBI Taxonomy" id="709878"/>
    <lineage>
        <taxon>Bacteria</taxon>
        <taxon>Bacillati</taxon>
        <taxon>Actinomycetota</taxon>
        <taxon>Actinomycetes</taxon>
        <taxon>Micromonosporales</taxon>
        <taxon>Micromonosporaceae</taxon>
        <taxon>Micromonospora</taxon>
    </lineage>
</organism>
<evidence type="ECO:0000313" key="1">
    <source>
        <dbReference type="EMBL" id="MBG6103883.1"/>
    </source>
</evidence>
<protein>
    <submittedName>
        <fullName evidence="1">Uncharacterized protein</fullName>
    </submittedName>
</protein>
<dbReference type="SUPFAM" id="SSF82171">
    <property type="entry name" value="DPP6 N-terminal domain-like"/>
    <property type="match status" value="1"/>
</dbReference>
<dbReference type="Gene3D" id="2.120.10.30">
    <property type="entry name" value="TolB, C-terminal domain"/>
    <property type="match status" value="1"/>
</dbReference>